<dbReference type="InterPro" id="IPR023765">
    <property type="entry name" value="SBP_5_CS"/>
</dbReference>
<dbReference type="InterPro" id="IPR000914">
    <property type="entry name" value="SBP_5_dom"/>
</dbReference>
<dbReference type="PANTHER" id="PTHR30290">
    <property type="entry name" value="PERIPLASMIC BINDING COMPONENT OF ABC TRANSPORTER"/>
    <property type="match status" value="1"/>
</dbReference>
<dbReference type="SUPFAM" id="SSF53850">
    <property type="entry name" value="Periplasmic binding protein-like II"/>
    <property type="match status" value="1"/>
</dbReference>
<dbReference type="AlphaFoldDB" id="A0A381WBT2"/>
<feature type="domain" description="Solute-binding protein family 5" evidence="4">
    <location>
        <begin position="82"/>
        <end position="444"/>
    </location>
</feature>
<dbReference type="InterPro" id="IPR030678">
    <property type="entry name" value="Peptide/Ni-bd"/>
</dbReference>
<evidence type="ECO:0000256" key="3">
    <source>
        <dbReference type="ARBA" id="ARBA00022729"/>
    </source>
</evidence>
<dbReference type="PROSITE" id="PS01040">
    <property type="entry name" value="SBP_BACTERIAL_5"/>
    <property type="match status" value="1"/>
</dbReference>
<dbReference type="Gene3D" id="3.40.190.10">
    <property type="entry name" value="Periplasmic binding protein-like II"/>
    <property type="match status" value="1"/>
</dbReference>
<reference evidence="5" key="1">
    <citation type="submission" date="2018-05" db="EMBL/GenBank/DDBJ databases">
        <authorList>
            <person name="Lanie J.A."/>
            <person name="Ng W.-L."/>
            <person name="Kazmierczak K.M."/>
            <person name="Andrzejewski T.M."/>
            <person name="Davidsen T.M."/>
            <person name="Wayne K.J."/>
            <person name="Tettelin H."/>
            <person name="Glass J.I."/>
            <person name="Rusch D."/>
            <person name="Podicherti R."/>
            <person name="Tsui H.-C.T."/>
            <person name="Winkler M.E."/>
        </authorList>
    </citation>
    <scope>NUCLEOTIDE SEQUENCE</scope>
</reference>
<dbReference type="CDD" id="cd08498">
    <property type="entry name" value="PBP2_NikA_DppA_OppA_like_2"/>
    <property type="match status" value="1"/>
</dbReference>
<keyword evidence="3" id="KW-0732">Signal</keyword>
<evidence type="ECO:0000313" key="5">
    <source>
        <dbReference type="EMBL" id="SVA49990.1"/>
    </source>
</evidence>
<evidence type="ECO:0000259" key="4">
    <source>
        <dbReference type="Pfam" id="PF00496"/>
    </source>
</evidence>
<dbReference type="Gene3D" id="3.10.105.10">
    <property type="entry name" value="Dipeptide-binding Protein, Domain 3"/>
    <property type="match status" value="1"/>
</dbReference>
<evidence type="ECO:0000256" key="1">
    <source>
        <dbReference type="ARBA" id="ARBA00005695"/>
    </source>
</evidence>
<dbReference type="EMBL" id="UINC01011315">
    <property type="protein sequence ID" value="SVA49990.1"/>
    <property type="molecule type" value="Genomic_DNA"/>
</dbReference>
<gene>
    <name evidence="5" type="ORF">METZ01_LOCUS102844</name>
</gene>
<sequence>MSIINCKSFFGCNGFKRIFSLLVGGFIALMLTTAVNAKTLRMAYDADPVSLDPHEQLSGGTLQLSHMIFDPLLRWNQDLGFDPRLAEKWERVDEKTVRFHLRKGVKFHSGNEMTALDVRWTFDRLKKSPDFKGIFAPFESLNVVNKYTIELVTKEPYPLVLHTATYIFPMDRKFYDGYDAKGRSKDAIVKHGDAFASFNASGTGPYIITKREQGVRVDFRRFADYWDKQSPGNVDQIVFTPIKEDPTRVAALLSGDVDFIAPVPPADLARIDRDANVDLVTMSGTRIITFQLNQKRRPELKDKRVRQAIVYAVNNAGIVKKIMRGFGTAAAQQSPKGYLGYDPSLKPRYDLAKAKRLMKEAGYENGFSATMMAPNNRYVNDDKIAEAVVVMLAKIKIKISLKTMPKAQYWPKFDERAADIMMIGWHSDTEDSSNFTEFLLHTPDESTGYGQYNSGNYSNARVDKLVVLNQKETDPTKRKAMLQEIERILHDEAAFVPLHWQDRAWAARKGVDVAPILNVMNFPYLGDLKMN</sequence>
<dbReference type="Pfam" id="PF00496">
    <property type="entry name" value="SBP_bac_5"/>
    <property type="match status" value="1"/>
</dbReference>
<dbReference type="PIRSF" id="PIRSF002741">
    <property type="entry name" value="MppA"/>
    <property type="match status" value="1"/>
</dbReference>
<organism evidence="5">
    <name type="scientific">marine metagenome</name>
    <dbReference type="NCBI Taxonomy" id="408172"/>
    <lineage>
        <taxon>unclassified sequences</taxon>
        <taxon>metagenomes</taxon>
        <taxon>ecological metagenomes</taxon>
    </lineage>
</organism>
<name>A0A381WBT2_9ZZZZ</name>
<protein>
    <recommendedName>
        <fullName evidence="4">Solute-binding protein family 5 domain-containing protein</fullName>
    </recommendedName>
</protein>
<dbReference type="GO" id="GO:0043190">
    <property type="term" value="C:ATP-binding cassette (ABC) transporter complex"/>
    <property type="evidence" value="ECO:0007669"/>
    <property type="project" value="InterPro"/>
</dbReference>
<dbReference type="Gene3D" id="3.90.76.10">
    <property type="entry name" value="Dipeptide-binding Protein, Domain 1"/>
    <property type="match status" value="1"/>
</dbReference>
<dbReference type="GO" id="GO:0042597">
    <property type="term" value="C:periplasmic space"/>
    <property type="evidence" value="ECO:0007669"/>
    <property type="project" value="UniProtKB-ARBA"/>
</dbReference>
<dbReference type="InterPro" id="IPR039424">
    <property type="entry name" value="SBP_5"/>
</dbReference>
<proteinExistence type="inferred from homology"/>
<comment type="similarity">
    <text evidence="1">Belongs to the bacterial solute-binding protein 5 family.</text>
</comment>
<dbReference type="GO" id="GO:0015833">
    <property type="term" value="P:peptide transport"/>
    <property type="evidence" value="ECO:0007669"/>
    <property type="project" value="TreeGrafter"/>
</dbReference>
<dbReference type="GO" id="GO:1904680">
    <property type="term" value="F:peptide transmembrane transporter activity"/>
    <property type="evidence" value="ECO:0007669"/>
    <property type="project" value="TreeGrafter"/>
</dbReference>
<accession>A0A381WBT2</accession>
<dbReference type="PANTHER" id="PTHR30290:SF9">
    <property type="entry name" value="OLIGOPEPTIDE-BINDING PROTEIN APPA"/>
    <property type="match status" value="1"/>
</dbReference>
<keyword evidence="2" id="KW-0813">Transport</keyword>
<evidence type="ECO:0000256" key="2">
    <source>
        <dbReference type="ARBA" id="ARBA00022448"/>
    </source>
</evidence>